<evidence type="ECO:0000313" key="2">
    <source>
        <dbReference type="Proteomes" id="UP000033636"/>
    </source>
</evidence>
<comment type="caution">
    <text evidence="1">The sequence shown here is derived from an EMBL/GenBank/DDBJ whole genome shotgun (WGS) entry which is preliminary data.</text>
</comment>
<gene>
    <name evidence="1" type="ORF">TU35_008235</name>
</gene>
<protein>
    <submittedName>
        <fullName evidence="1">DUF1616 domain-containing protein</fullName>
    </submittedName>
</protein>
<accession>A0ACC6V2B5</accession>
<sequence length="288" mass="30585">MMGLLLALAVWPPAAWPEALKAYSYVVELARLGANATPLIGELNKAIYLEEAGAPNASAVVNNVIAQAEAELPAASLSHWASIAVDAAVAVIALAALALLYAKRRELLGRLWLWARGRDRVRRGGPGKPRTLLFDPETAAVIAALVVAVAAFALAQALAAQRVEAFSAIGLLGPGGKIGGYPASVPVGQPVKLYIYVYNHEGAPAWFVVALYLTENASAQPPLGGRPFAVYQRVLANNESWVAPVEFSLNSTGSYRLVGELWMYSPVNQSLVYTGNYVQLWINATGHG</sequence>
<evidence type="ECO:0000313" key="1">
    <source>
        <dbReference type="EMBL" id="MFB6491204.1"/>
    </source>
</evidence>
<proteinExistence type="predicted"/>
<reference evidence="1" key="1">
    <citation type="submission" date="2024-07" db="EMBL/GenBank/DDBJ databases">
        <title>Metagenome and Metagenome-Assembled Genomes of Archaea from a hot spring from the geothermal field of Los Azufres, Mexico.</title>
        <authorList>
            <person name="Marin-Paredes R."/>
            <person name="Martinez-Romero E."/>
            <person name="Servin-Garciduenas L.E."/>
        </authorList>
    </citation>
    <scope>NUCLEOTIDE SEQUENCE</scope>
</reference>
<dbReference type="EMBL" id="JZWT02000024">
    <property type="protein sequence ID" value="MFB6491204.1"/>
    <property type="molecule type" value="Genomic_DNA"/>
</dbReference>
<dbReference type="Proteomes" id="UP000033636">
    <property type="component" value="Unassembled WGS sequence"/>
</dbReference>
<name>A0ACC6V2B5_9CREN</name>
<organism evidence="1 2">
    <name type="scientific">Thermoproteus sp. AZ2</name>
    <dbReference type="NCBI Taxonomy" id="1609232"/>
    <lineage>
        <taxon>Archaea</taxon>
        <taxon>Thermoproteota</taxon>
        <taxon>Thermoprotei</taxon>
        <taxon>Thermoproteales</taxon>
        <taxon>Thermoproteaceae</taxon>
        <taxon>Thermoproteus</taxon>
    </lineage>
</organism>